<comment type="caution">
    <text evidence="2">The sequence shown here is derived from an EMBL/GenBank/DDBJ whole genome shotgun (WGS) entry which is preliminary data.</text>
</comment>
<dbReference type="GO" id="GO:0016758">
    <property type="term" value="F:hexosyltransferase activity"/>
    <property type="evidence" value="ECO:0007669"/>
    <property type="project" value="UniProtKB-ARBA"/>
</dbReference>
<protein>
    <submittedName>
        <fullName evidence="2">PGL/p-HBAD biosynthesis glycosyltransferase</fullName>
        <ecNumber evidence="2">2.4.1.-</ecNumber>
    </submittedName>
</protein>
<reference evidence="2 3" key="1">
    <citation type="submission" date="2015-09" db="EMBL/GenBank/DDBJ databases">
        <title>Genome sequence of Oxobacter pfennigii DSM 3222.</title>
        <authorList>
            <person name="Poehlein A."/>
            <person name="Bengelsdorf F.R."/>
            <person name="Schiel-Bengelsdorf B."/>
            <person name="Duerre P."/>
            <person name="Daniel R."/>
        </authorList>
    </citation>
    <scope>NUCLEOTIDE SEQUENCE [LARGE SCALE GENOMIC DNA]</scope>
    <source>
        <strain evidence="2 3">DSM 3222</strain>
    </source>
</reference>
<evidence type="ECO:0000259" key="1">
    <source>
        <dbReference type="Pfam" id="PF00535"/>
    </source>
</evidence>
<dbReference type="CDD" id="cd06433">
    <property type="entry name" value="GT_2_WfgS_like"/>
    <property type="match status" value="1"/>
</dbReference>
<dbReference type="Proteomes" id="UP000050326">
    <property type="component" value="Unassembled WGS sequence"/>
</dbReference>
<sequence length="290" mass="33942">MNVSNVQKSIVSIITPSYNQAKYIQRTIESVLCQNYNGIEYIVVDGSSTDNTLNILKSYNSKLKYVSETDNGQANAVNKGIKIANGDIIGWLNSDDTYMPDTIKKVVEFFNTNNYDVIYGNAYFIDIYDKVTGEYPTESFDYKRLADRCYICQPTVFFRKSVIEDIGYLDESLHLCLDYELWIRMGKKYKFAYLNDILASSRIYPENKTLSRHCEVYAEAQKILYEHYGYIPLSWIKSKIFYDNPDYSNKKVIYESLKQLIKQNYKNPSIIVNELYKAFVRQIQGKVRWR</sequence>
<name>A0A0P8W516_9CLOT</name>
<dbReference type="InterPro" id="IPR001173">
    <property type="entry name" value="Glyco_trans_2-like"/>
</dbReference>
<keyword evidence="3" id="KW-1185">Reference proteome</keyword>
<keyword evidence="2" id="KW-0328">Glycosyltransferase</keyword>
<accession>A0A0P8W516</accession>
<dbReference type="SUPFAM" id="SSF53448">
    <property type="entry name" value="Nucleotide-diphospho-sugar transferases"/>
    <property type="match status" value="1"/>
</dbReference>
<dbReference type="Pfam" id="PF00535">
    <property type="entry name" value="Glycos_transf_2"/>
    <property type="match status" value="1"/>
</dbReference>
<dbReference type="OrthoDB" id="396512at2"/>
<dbReference type="PANTHER" id="PTHR22916">
    <property type="entry name" value="GLYCOSYLTRANSFERASE"/>
    <property type="match status" value="1"/>
</dbReference>
<dbReference type="RefSeq" id="WP_054876112.1">
    <property type="nucleotide sequence ID" value="NZ_LKET01000039.1"/>
</dbReference>
<organism evidence="2 3">
    <name type="scientific">Oxobacter pfennigii</name>
    <dbReference type="NCBI Taxonomy" id="36849"/>
    <lineage>
        <taxon>Bacteria</taxon>
        <taxon>Bacillati</taxon>
        <taxon>Bacillota</taxon>
        <taxon>Clostridia</taxon>
        <taxon>Eubacteriales</taxon>
        <taxon>Clostridiaceae</taxon>
        <taxon>Oxobacter</taxon>
    </lineage>
</organism>
<dbReference type="AlphaFoldDB" id="A0A0P8W516"/>
<dbReference type="EC" id="2.4.1.-" evidence="2"/>
<dbReference type="STRING" id="36849.OXPF_31280"/>
<gene>
    <name evidence="2" type="ORF">OXPF_31280</name>
</gene>
<dbReference type="PANTHER" id="PTHR22916:SF3">
    <property type="entry name" value="UDP-GLCNAC:BETAGAL BETA-1,3-N-ACETYLGLUCOSAMINYLTRANSFERASE-LIKE PROTEIN 1"/>
    <property type="match status" value="1"/>
</dbReference>
<feature type="domain" description="Glycosyltransferase 2-like" evidence="1">
    <location>
        <begin position="12"/>
        <end position="135"/>
    </location>
</feature>
<dbReference type="EMBL" id="LKET01000039">
    <property type="protein sequence ID" value="KPU43686.1"/>
    <property type="molecule type" value="Genomic_DNA"/>
</dbReference>
<proteinExistence type="predicted"/>
<dbReference type="InterPro" id="IPR029044">
    <property type="entry name" value="Nucleotide-diphossugar_trans"/>
</dbReference>
<evidence type="ECO:0000313" key="3">
    <source>
        <dbReference type="Proteomes" id="UP000050326"/>
    </source>
</evidence>
<keyword evidence="2" id="KW-0808">Transferase</keyword>
<dbReference type="Gene3D" id="3.90.550.10">
    <property type="entry name" value="Spore Coat Polysaccharide Biosynthesis Protein SpsA, Chain A"/>
    <property type="match status" value="1"/>
</dbReference>
<evidence type="ECO:0000313" key="2">
    <source>
        <dbReference type="EMBL" id="KPU43686.1"/>
    </source>
</evidence>